<dbReference type="OrthoDB" id="1001765at2759"/>
<keyword evidence="1" id="KW-0732">Signal</keyword>
<dbReference type="InterPro" id="IPR009078">
    <property type="entry name" value="Ferritin-like_SF"/>
</dbReference>
<dbReference type="PANTHER" id="PTHR38705:SF1">
    <property type="entry name" value="PROTEIN RDS1"/>
    <property type="match status" value="1"/>
</dbReference>
<dbReference type="AlphaFoldDB" id="A0A0G2EDA6"/>
<accession>A0A0G2EDA6</accession>
<gene>
    <name evidence="2" type="ORF">UCRPC4_g04028</name>
</gene>
<keyword evidence="3" id="KW-1185">Reference proteome</keyword>
<sequence length="304" mass="31770">MKVNTILATSALAGLALAHPLAKREDIDVTVLQFALTLEHLENVFYKEAISKLSEQDFKDAGYSAKYYSDLCYIAHDEESHVTALTSALSAAGATPVEACTYDFPFTDVKSFITLSSVLEGVGTSAYLGGAPLITSKDYLTVAGSILVAEALHTSMQRSALNQVPSPNPYGTPLSPSPVYTLAASFIASCPDSNAALPFTAFPTLTAVQGTPAAPGIPFEFSIEGDIPQASYVTWVSGLAVTSEPVTDVSGKNFMAMVPATAMGQTYALLTNANVTTVDDSAVLAGPAVIEVTPPSPTFDVNVL</sequence>
<evidence type="ECO:0000256" key="1">
    <source>
        <dbReference type="SAM" id="SignalP"/>
    </source>
</evidence>
<reference evidence="2 3" key="1">
    <citation type="submission" date="2015-05" db="EMBL/GenBank/DDBJ databases">
        <title>Distinctive expansion of gene families associated with plant cell wall degradation and secondary metabolism in the genomes of grapevine trunk pathogens.</title>
        <authorList>
            <person name="Lawrence D.P."/>
            <person name="Travadon R."/>
            <person name="Rolshausen P.E."/>
            <person name="Baumgartner K."/>
        </authorList>
    </citation>
    <scope>NUCLEOTIDE SEQUENCE [LARGE SCALE GENOMIC DNA]</scope>
    <source>
        <strain evidence="2">UCRPC4</strain>
    </source>
</reference>
<dbReference type="EMBL" id="LCWF01000092">
    <property type="protein sequence ID" value="KKY20867.1"/>
    <property type="molecule type" value="Genomic_DNA"/>
</dbReference>
<dbReference type="InterPro" id="IPR012347">
    <property type="entry name" value="Ferritin-like"/>
</dbReference>
<dbReference type="Proteomes" id="UP000053317">
    <property type="component" value="Unassembled WGS sequence"/>
</dbReference>
<dbReference type="SUPFAM" id="SSF47240">
    <property type="entry name" value="Ferritin-like"/>
    <property type="match status" value="1"/>
</dbReference>
<name>A0A0G2EDA6_PHACM</name>
<organism evidence="2 3">
    <name type="scientific">Phaeomoniella chlamydospora</name>
    <name type="common">Phaeoacremonium chlamydosporum</name>
    <dbReference type="NCBI Taxonomy" id="158046"/>
    <lineage>
        <taxon>Eukaryota</taxon>
        <taxon>Fungi</taxon>
        <taxon>Dikarya</taxon>
        <taxon>Ascomycota</taxon>
        <taxon>Pezizomycotina</taxon>
        <taxon>Eurotiomycetes</taxon>
        <taxon>Chaetothyriomycetidae</taxon>
        <taxon>Phaeomoniellales</taxon>
        <taxon>Phaeomoniellaceae</taxon>
        <taxon>Phaeomoniella</taxon>
    </lineage>
</organism>
<protein>
    <submittedName>
        <fullName evidence="2">Uncharacterized protein</fullName>
    </submittedName>
</protein>
<dbReference type="Pfam" id="PF13668">
    <property type="entry name" value="Ferritin_2"/>
    <property type="match status" value="1"/>
</dbReference>
<reference evidence="2 3" key="2">
    <citation type="submission" date="2015-05" db="EMBL/GenBank/DDBJ databases">
        <authorList>
            <person name="Morales-Cruz A."/>
            <person name="Amrine K.C."/>
            <person name="Cantu D."/>
        </authorList>
    </citation>
    <scope>NUCLEOTIDE SEQUENCE [LARGE SCALE GENOMIC DNA]</scope>
    <source>
        <strain evidence="2">UCRPC4</strain>
    </source>
</reference>
<evidence type="ECO:0000313" key="3">
    <source>
        <dbReference type="Proteomes" id="UP000053317"/>
    </source>
</evidence>
<feature type="chain" id="PRO_5002543542" evidence="1">
    <location>
        <begin position="19"/>
        <end position="304"/>
    </location>
</feature>
<dbReference type="InterPro" id="IPR039254">
    <property type="entry name" value="Rds1"/>
</dbReference>
<proteinExistence type="predicted"/>
<dbReference type="PANTHER" id="PTHR38705">
    <property type="entry name" value="PROTEIN RDS1"/>
    <property type="match status" value="1"/>
</dbReference>
<dbReference type="Gene3D" id="1.20.1260.10">
    <property type="match status" value="1"/>
</dbReference>
<evidence type="ECO:0000313" key="2">
    <source>
        <dbReference type="EMBL" id="KKY20867.1"/>
    </source>
</evidence>
<comment type="caution">
    <text evidence="2">The sequence shown here is derived from an EMBL/GenBank/DDBJ whole genome shotgun (WGS) entry which is preliminary data.</text>
</comment>
<feature type="signal peptide" evidence="1">
    <location>
        <begin position="1"/>
        <end position="18"/>
    </location>
</feature>